<dbReference type="GO" id="GO:0000786">
    <property type="term" value="C:nucleosome"/>
    <property type="evidence" value="ECO:0007669"/>
    <property type="project" value="UniProtKB-KW"/>
</dbReference>
<keyword evidence="4" id="KW-0544">Nucleosome core</keyword>
<feature type="domain" description="Core Histone H2A/H2B/H3" evidence="5">
    <location>
        <begin position="52"/>
        <end position="135"/>
    </location>
</feature>
<name>A0A0R0M320_9MICR</name>
<dbReference type="PANTHER" id="PTHR45810">
    <property type="entry name" value="HISTONE H3.2"/>
    <property type="match status" value="1"/>
</dbReference>
<dbReference type="InterPro" id="IPR007125">
    <property type="entry name" value="H2A/H2B/H3"/>
</dbReference>
<comment type="similarity">
    <text evidence="2">Belongs to the histone H3 family.</text>
</comment>
<dbReference type="Pfam" id="PF00125">
    <property type="entry name" value="Histone"/>
    <property type="match status" value="1"/>
</dbReference>
<gene>
    <name evidence="6" type="ORF">M153_880000125</name>
</gene>
<dbReference type="InterPro" id="IPR000164">
    <property type="entry name" value="Histone_H3/CENP-A"/>
</dbReference>
<dbReference type="VEuPathDB" id="MicrosporidiaDB:M153_880000125"/>
<sequence>MARTKQTARKSTAAKVVKQNMITAKAARKTTGSQAAKKSTKRYRPGSQLLIREIKKYSKSVECLIKKQPFKRFVLHSMTNIGMKEQIRFKAGTLEALQEALENFIVSLAEDAYLCTRHANRVTLMPRDLNLVMKIKRPQFICGPLKA</sequence>
<comment type="subcellular location">
    <subcellularLocation>
        <location evidence="1">Chromosome</location>
    </subcellularLocation>
</comment>
<reference evidence="6 7" key="1">
    <citation type="submission" date="2015-07" db="EMBL/GenBank/DDBJ databases">
        <title>The genome of Pseudoloma neurophilia, a relevant intracellular parasite of the zebrafish.</title>
        <authorList>
            <person name="Ndikumana S."/>
            <person name="Pelin A."/>
            <person name="Sanders J."/>
            <person name="Corradi N."/>
        </authorList>
    </citation>
    <scope>NUCLEOTIDE SEQUENCE [LARGE SCALE GENOMIC DNA]</scope>
    <source>
        <strain evidence="6 7">MK1</strain>
    </source>
</reference>
<evidence type="ECO:0000256" key="4">
    <source>
        <dbReference type="ARBA" id="ARBA00023269"/>
    </source>
</evidence>
<dbReference type="SUPFAM" id="SSF47113">
    <property type="entry name" value="Histone-fold"/>
    <property type="match status" value="1"/>
</dbReference>
<dbReference type="InterPro" id="IPR009072">
    <property type="entry name" value="Histone-fold"/>
</dbReference>
<evidence type="ECO:0000313" key="6">
    <source>
        <dbReference type="EMBL" id="KRH93441.1"/>
    </source>
</evidence>
<keyword evidence="3" id="KW-0158">Chromosome</keyword>
<evidence type="ECO:0000256" key="3">
    <source>
        <dbReference type="ARBA" id="ARBA00022454"/>
    </source>
</evidence>
<dbReference type="AlphaFoldDB" id="A0A0R0M320"/>
<dbReference type="OrthoDB" id="4025405at2759"/>
<dbReference type="Proteomes" id="UP000051530">
    <property type="component" value="Unassembled WGS sequence"/>
</dbReference>
<evidence type="ECO:0000313" key="7">
    <source>
        <dbReference type="Proteomes" id="UP000051530"/>
    </source>
</evidence>
<dbReference type="Gene3D" id="1.10.20.10">
    <property type="entry name" value="Histone, subunit A"/>
    <property type="match status" value="1"/>
</dbReference>
<dbReference type="GO" id="GO:0046982">
    <property type="term" value="F:protein heterodimerization activity"/>
    <property type="evidence" value="ECO:0007669"/>
    <property type="project" value="InterPro"/>
</dbReference>
<organism evidence="6 7">
    <name type="scientific">Pseudoloma neurophilia</name>
    <dbReference type="NCBI Taxonomy" id="146866"/>
    <lineage>
        <taxon>Eukaryota</taxon>
        <taxon>Fungi</taxon>
        <taxon>Fungi incertae sedis</taxon>
        <taxon>Microsporidia</taxon>
        <taxon>Pseudoloma</taxon>
    </lineage>
</organism>
<comment type="caution">
    <text evidence="6">The sequence shown here is derived from an EMBL/GenBank/DDBJ whole genome shotgun (WGS) entry which is preliminary data.</text>
</comment>
<protein>
    <submittedName>
        <fullName evidence="6">Histones H3 and H4</fullName>
    </submittedName>
</protein>
<proteinExistence type="inferred from homology"/>
<evidence type="ECO:0000259" key="5">
    <source>
        <dbReference type="Pfam" id="PF00125"/>
    </source>
</evidence>
<dbReference type="EMBL" id="LGUB01000335">
    <property type="protein sequence ID" value="KRH93441.1"/>
    <property type="molecule type" value="Genomic_DNA"/>
</dbReference>
<dbReference type="SMART" id="SM00428">
    <property type="entry name" value="H3"/>
    <property type="match status" value="1"/>
</dbReference>
<evidence type="ECO:0000256" key="2">
    <source>
        <dbReference type="ARBA" id="ARBA00010343"/>
    </source>
</evidence>
<dbReference type="GO" id="GO:0003677">
    <property type="term" value="F:DNA binding"/>
    <property type="evidence" value="ECO:0007669"/>
    <property type="project" value="InterPro"/>
</dbReference>
<keyword evidence="7" id="KW-1185">Reference proteome</keyword>
<evidence type="ECO:0000256" key="1">
    <source>
        <dbReference type="ARBA" id="ARBA00004286"/>
    </source>
</evidence>
<accession>A0A0R0M320</accession>
<dbReference type="PRINTS" id="PR00622">
    <property type="entry name" value="HISTONEH3"/>
</dbReference>
<keyword evidence="4" id="KW-0238">DNA-binding</keyword>
<dbReference type="GO" id="GO:0030527">
    <property type="term" value="F:structural constituent of chromatin"/>
    <property type="evidence" value="ECO:0007669"/>
    <property type="project" value="InterPro"/>
</dbReference>
<dbReference type="PANTHER" id="PTHR45810:SF1">
    <property type="entry name" value="HISTONE H3-LIKE CENTROMERIC PROTEIN A"/>
    <property type="match status" value="1"/>
</dbReference>